<dbReference type="PANTHER" id="PTHR30469">
    <property type="entry name" value="MULTIDRUG RESISTANCE PROTEIN MDTA"/>
    <property type="match status" value="1"/>
</dbReference>
<dbReference type="Gene3D" id="1.10.287.470">
    <property type="entry name" value="Helix hairpin bin"/>
    <property type="match status" value="1"/>
</dbReference>
<proteinExistence type="predicted"/>
<dbReference type="GO" id="GO:1990281">
    <property type="term" value="C:efflux pump complex"/>
    <property type="evidence" value="ECO:0007669"/>
    <property type="project" value="TreeGrafter"/>
</dbReference>
<sequence length="241" mass="27274">MMKKIVLALAVLTFTLQAKEVYATFNVEADKSANLAFISTGIVKKVNVEIGSIVKKEDILSELKNEDLKAMLDLSRTSFKYAKKDLERQKKVKKLIDEGKFDAVLNKYESAKDSLVYQQLLYEKTFLKAPFDGVVYDKEIEIGDAVSGQALRTVIKIQSISARKLILEFDQKYHKVVKVGQVFNYRLDGDEQKYTGVISKVYPYANTKTRKIKAELITKDLTVGLFGDGHILIDDNSSKKE</sequence>
<gene>
    <name evidence="2" type="ORF">MNB_SV-5-1481</name>
</gene>
<accession>A0A1W1EFM6</accession>
<dbReference type="Gene3D" id="2.40.50.100">
    <property type="match status" value="1"/>
</dbReference>
<dbReference type="Pfam" id="PF25973">
    <property type="entry name" value="BSH_CzcB"/>
    <property type="match status" value="1"/>
</dbReference>
<reference evidence="2" key="1">
    <citation type="submission" date="2016-10" db="EMBL/GenBank/DDBJ databases">
        <authorList>
            <person name="de Groot N.N."/>
        </authorList>
    </citation>
    <scope>NUCLEOTIDE SEQUENCE</scope>
</reference>
<organism evidence="2">
    <name type="scientific">hydrothermal vent metagenome</name>
    <dbReference type="NCBI Taxonomy" id="652676"/>
    <lineage>
        <taxon>unclassified sequences</taxon>
        <taxon>metagenomes</taxon>
        <taxon>ecological metagenomes</taxon>
    </lineage>
</organism>
<protein>
    <submittedName>
        <fullName evidence="2">Membrane fusion protein of RND family multidrug efflux pump</fullName>
    </submittedName>
</protein>
<evidence type="ECO:0000259" key="1">
    <source>
        <dbReference type="Pfam" id="PF25973"/>
    </source>
</evidence>
<dbReference type="GO" id="GO:0015562">
    <property type="term" value="F:efflux transmembrane transporter activity"/>
    <property type="evidence" value="ECO:0007669"/>
    <property type="project" value="TreeGrafter"/>
</dbReference>
<dbReference type="EMBL" id="FPKX01000060">
    <property type="protein sequence ID" value="SFZ98808.1"/>
    <property type="molecule type" value="Genomic_DNA"/>
</dbReference>
<dbReference type="Gene3D" id="2.40.30.170">
    <property type="match status" value="1"/>
</dbReference>
<dbReference type="SUPFAM" id="SSF111369">
    <property type="entry name" value="HlyD-like secretion proteins"/>
    <property type="match status" value="1"/>
</dbReference>
<evidence type="ECO:0000313" key="2">
    <source>
        <dbReference type="EMBL" id="SFZ98808.1"/>
    </source>
</evidence>
<name>A0A1W1EFM6_9ZZZZ</name>
<dbReference type="InterPro" id="IPR058647">
    <property type="entry name" value="BSH_CzcB-like"/>
</dbReference>
<dbReference type="AlphaFoldDB" id="A0A1W1EFM6"/>
<feature type="domain" description="CzcB-like barrel-sandwich hybrid" evidence="1">
    <location>
        <begin position="40"/>
        <end position="149"/>
    </location>
</feature>